<dbReference type="PANTHER" id="PTHR33620:SF1">
    <property type="entry name" value="UREASE ACCESSORY PROTEIN F"/>
    <property type="match status" value="1"/>
</dbReference>
<dbReference type="InterPro" id="IPR038277">
    <property type="entry name" value="UreF_sf"/>
</dbReference>
<dbReference type="Pfam" id="PF01730">
    <property type="entry name" value="UreF"/>
    <property type="match status" value="1"/>
</dbReference>
<proteinExistence type="inferred from homology"/>
<dbReference type="OrthoDB" id="9798772at2"/>
<comment type="subcellular location">
    <subcellularLocation>
        <location evidence="3">Cytoplasm</location>
    </subcellularLocation>
</comment>
<dbReference type="RefSeq" id="WP_085462681.1">
    <property type="nucleotide sequence ID" value="NZ_FXBL01000003.1"/>
</dbReference>
<gene>
    <name evidence="3" type="primary">ureF</name>
    <name evidence="4" type="ORF">SAMN02982922_0485</name>
</gene>
<keyword evidence="5" id="KW-1185">Reference proteome</keyword>
<dbReference type="Proteomes" id="UP000193083">
    <property type="component" value="Unassembled WGS sequence"/>
</dbReference>
<reference evidence="4 5" key="1">
    <citation type="submission" date="2017-04" db="EMBL/GenBank/DDBJ databases">
        <authorList>
            <person name="Afonso C.L."/>
            <person name="Miller P.J."/>
            <person name="Scott M.A."/>
            <person name="Spackman E."/>
            <person name="Goraichik I."/>
            <person name="Dimitrov K.M."/>
            <person name="Suarez D.L."/>
            <person name="Swayne D.E."/>
        </authorList>
    </citation>
    <scope>NUCLEOTIDE SEQUENCE [LARGE SCALE GENOMIC DNA]</scope>
    <source>
        <strain evidence="4 5">B5P</strain>
    </source>
</reference>
<evidence type="ECO:0000256" key="3">
    <source>
        <dbReference type="HAMAP-Rule" id="MF_01385"/>
    </source>
</evidence>
<evidence type="ECO:0000313" key="4">
    <source>
        <dbReference type="EMBL" id="SMH26827.1"/>
    </source>
</evidence>
<dbReference type="PANTHER" id="PTHR33620">
    <property type="entry name" value="UREASE ACCESSORY PROTEIN F"/>
    <property type="match status" value="1"/>
</dbReference>
<protein>
    <recommendedName>
        <fullName evidence="3">Urease accessory protein UreF</fullName>
    </recommendedName>
</protein>
<keyword evidence="3" id="KW-0963">Cytoplasm</keyword>
<dbReference type="PIRSF" id="PIRSF009467">
    <property type="entry name" value="Ureas_acces_UreF"/>
    <property type="match status" value="1"/>
</dbReference>
<name>A0A1X7MRS9_9HYPH</name>
<dbReference type="GO" id="GO:0005737">
    <property type="term" value="C:cytoplasm"/>
    <property type="evidence" value="ECO:0007669"/>
    <property type="project" value="UniProtKB-SubCell"/>
</dbReference>
<comment type="similarity">
    <text evidence="3">Belongs to the UreF family.</text>
</comment>
<dbReference type="InterPro" id="IPR002639">
    <property type="entry name" value="UreF"/>
</dbReference>
<evidence type="ECO:0000313" key="5">
    <source>
        <dbReference type="Proteomes" id="UP000193083"/>
    </source>
</evidence>
<keyword evidence="1 3" id="KW-0996">Nickel insertion</keyword>
<sequence>MSSTTITIDEALLVAQLADSAFPSGAFTFSWGIEGLAGDGLLNSPADLAKIVEEQITLRWAGMDRPLLARAHAAPDPEAVLTVDREAEAATASAPLRAGSRRAGRRLLGVFAGRGYPDADSYRDLIRDVEEAGHLPVVQGLVFRAAGLEFEAALVVSGWTTASGLVSAALRLGIVGHRDAQDILDGLRPVIAEAIAAPIDPAMLPWSFTPVVDIALARSSGRQGRMFTT</sequence>
<evidence type="ECO:0000256" key="1">
    <source>
        <dbReference type="ARBA" id="ARBA00022988"/>
    </source>
</evidence>
<keyword evidence="2 3" id="KW-0143">Chaperone</keyword>
<dbReference type="GO" id="GO:0016151">
    <property type="term" value="F:nickel cation binding"/>
    <property type="evidence" value="ECO:0007669"/>
    <property type="project" value="UniProtKB-UniRule"/>
</dbReference>
<dbReference type="AlphaFoldDB" id="A0A1X7MRS9"/>
<dbReference type="Gene3D" id="1.10.4190.10">
    <property type="entry name" value="Urease accessory protein UreF"/>
    <property type="match status" value="1"/>
</dbReference>
<evidence type="ECO:0000256" key="2">
    <source>
        <dbReference type="ARBA" id="ARBA00023186"/>
    </source>
</evidence>
<accession>A0A1X7MRS9</accession>
<comment type="function">
    <text evidence="3">Required for maturation of urease via the functional incorporation of the urease nickel metallocenter.</text>
</comment>
<dbReference type="EMBL" id="FXBL01000003">
    <property type="protein sequence ID" value="SMH26827.1"/>
    <property type="molecule type" value="Genomic_DNA"/>
</dbReference>
<dbReference type="HAMAP" id="MF_01385">
    <property type="entry name" value="UreF"/>
    <property type="match status" value="1"/>
</dbReference>
<comment type="subunit">
    <text evidence="3">UreD, UreF and UreG form a complex that acts as a GTP-hydrolysis-dependent molecular chaperone, activating the urease apoprotein by helping to assemble the nickel containing metallocenter of UreC. The UreE protein probably delivers the nickel.</text>
</comment>
<organism evidence="4 5">
    <name type="scientific">Mesorhizobium australicum</name>
    <dbReference type="NCBI Taxonomy" id="536018"/>
    <lineage>
        <taxon>Bacteria</taxon>
        <taxon>Pseudomonadati</taxon>
        <taxon>Pseudomonadota</taxon>
        <taxon>Alphaproteobacteria</taxon>
        <taxon>Hyphomicrobiales</taxon>
        <taxon>Phyllobacteriaceae</taxon>
        <taxon>Mesorhizobium</taxon>
    </lineage>
</organism>